<evidence type="ECO:0000259" key="2">
    <source>
        <dbReference type="Pfam" id="PF05378"/>
    </source>
</evidence>
<dbReference type="GO" id="GO:0005829">
    <property type="term" value="C:cytosol"/>
    <property type="evidence" value="ECO:0007669"/>
    <property type="project" value="TreeGrafter"/>
</dbReference>
<feature type="domain" description="Hydantoinase/oxoprolinase N-terminal" evidence="2">
    <location>
        <begin position="3"/>
        <end position="178"/>
    </location>
</feature>
<accession>A0A3P3DHF4</accession>
<dbReference type="Pfam" id="PF01968">
    <property type="entry name" value="Hydantoinase_A"/>
    <property type="match status" value="1"/>
</dbReference>
<dbReference type="InterPro" id="IPR008040">
    <property type="entry name" value="Hydant_A_N"/>
</dbReference>
<evidence type="ECO:0000259" key="1">
    <source>
        <dbReference type="Pfam" id="PF01968"/>
    </source>
</evidence>
<reference evidence="3 4" key="1">
    <citation type="submission" date="2018-11" db="EMBL/GenBank/DDBJ databases">
        <title>Gemmobacter sp. nov., YIM 102744-1 draft genome.</title>
        <authorList>
            <person name="Li G."/>
            <person name="Jiang Y."/>
        </authorList>
    </citation>
    <scope>NUCLEOTIDE SEQUENCE [LARGE SCALE GENOMIC DNA]</scope>
    <source>
        <strain evidence="3 4">YIM 102744-1</strain>
    </source>
</reference>
<evidence type="ECO:0000313" key="3">
    <source>
        <dbReference type="EMBL" id="RRH72982.1"/>
    </source>
</evidence>
<keyword evidence="4" id="KW-1185">Reference proteome</keyword>
<dbReference type="RefSeq" id="WP_124965535.1">
    <property type="nucleotide sequence ID" value="NZ_RRAZ01000020.1"/>
</dbReference>
<protein>
    <submittedName>
        <fullName evidence="3">Hydantoinase/oxoprolinase family protein</fullName>
    </submittedName>
</protein>
<dbReference type="Proteomes" id="UP000282125">
    <property type="component" value="Unassembled WGS sequence"/>
</dbReference>
<name>A0A3P3DHF4_9RHOB</name>
<feature type="domain" description="Hydantoinase A/oxoprolinase" evidence="1">
    <location>
        <begin position="201"/>
        <end position="498"/>
    </location>
</feature>
<proteinExistence type="predicted"/>
<dbReference type="InterPro" id="IPR002821">
    <property type="entry name" value="Hydantoinase_A"/>
</dbReference>
<dbReference type="Pfam" id="PF05378">
    <property type="entry name" value="Hydant_A_N"/>
    <property type="match status" value="1"/>
</dbReference>
<dbReference type="AlphaFoldDB" id="A0A3P3DHF4"/>
<dbReference type="PANTHER" id="PTHR11365:SF23">
    <property type="entry name" value="HYPOTHETICAL 5-OXOPROLINASE (EUROFUNG)-RELATED"/>
    <property type="match status" value="1"/>
</dbReference>
<dbReference type="GO" id="GO:0006749">
    <property type="term" value="P:glutathione metabolic process"/>
    <property type="evidence" value="ECO:0007669"/>
    <property type="project" value="TreeGrafter"/>
</dbReference>
<dbReference type="GO" id="GO:0017168">
    <property type="term" value="F:5-oxoprolinase (ATP-hydrolyzing) activity"/>
    <property type="evidence" value="ECO:0007669"/>
    <property type="project" value="TreeGrafter"/>
</dbReference>
<dbReference type="InterPro" id="IPR045079">
    <property type="entry name" value="Oxoprolinase-like"/>
</dbReference>
<evidence type="ECO:0000313" key="4">
    <source>
        <dbReference type="Proteomes" id="UP000282125"/>
    </source>
</evidence>
<comment type="caution">
    <text evidence="3">The sequence shown here is derived from an EMBL/GenBank/DDBJ whole genome shotgun (WGS) entry which is preliminary data.</text>
</comment>
<gene>
    <name evidence="3" type="ORF">EG244_13580</name>
</gene>
<dbReference type="PANTHER" id="PTHR11365">
    <property type="entry name" value="5-OXOPROLINASE RELATED"/>
    <property type="match status" value="1"/>
</dbReference>
<organism evidence="3 4">
    <name type="scientific">Falsigemmobacter faecalis</name>
    <dbReference type="NCBI Taxonomy" id="2488730"/>
    <lineage>
        <taxon>Bacteria</taxon>
        <taxon>Pseudomonadati</taxon>
        <taxon>Pseudomonadota</taxon>
        <taxon>Alphaproteobacteria</taxon>
        <taxon>Rhodobacterales</taxon>
        <taxon>Paracoccaceae</taxon>
        <taxon>Falsigemmobacter</taxon>
    </lineage>
</organism>
<sequence>MTRLAIDIGGTFTDVVLEHGGQISSHKLLTTPAAPEVAALEGSAWLVADCGLSLSDVQTVIHGTTLATNALIERRGAKTALVTTEGFRDVLEMAYEKRFEQYDTDLQLPQPLVPRELRFTLRERLTAEGQVLAAPDRAETLALAQRLKDAGVEAVAVGFLHATVDPRHELQVRDWLAELLDPKVTICLSSEVSPEIREYERFSTTVANAYVRPLMAHYLRRFDTRLRARGFDGQFMLMLSGGGLTTLDQAAKTPIRLVESGPAGGVALGARVARELSEDRLLAFDMGGTTAKICFLEEAIPATTRRFEVARAWRDIKGSGLPVRVPTTELVEIGAGGGSIARRDALGRLAVGPKSAGSVPGPACYNLGGTLPTITDSNVVLGKLRPEGFAGGKLTLLPDLAHQAVARNVAEPLGMSSVEWAAAGVLEIGEEAMANAARVHAIEQGKDVTRYALMASGGAGPLHAVRIAEKLGISRVIIPTSAGVGSAVGFLSAPVAYEVARSLILAMERLDLGQVTRLQAGMREEASAVVLPALGAGEEVSYTWAAELRYAGQGHALRVGLAAPLADATDLAALEARFVAQYLETYGTTLDGNPIEMVALSLICSGPAVESLAVTEAATAHPAVVTARAEVFDPVCGARVDAAVLPRRALQPGAFHAGPALVTEAQTTTWVPGGWDLSLHALGHVILDRGSRQ</sequence>
<dbReference type="EMBL" id="RRAZ01000020">
    <property type="protein sequence ID" value="RRH72982.1"/>
    <property type="molecule type" value="Genomic_DNA"/>
</dbReference>
<dbReference type="OrthoDB" id="9759608at2"/>